<dbReference type="Pfam" id="PF21788">
    <property type="entry name" value="TNP-like_GBD"/>
    <property type="match status" value="1"/>
</dbReference>
<evidence type="ECO:0000313" key="3">
    <source>
        <dbReference type="Proteomes" id="UP000475862"/>
    </source>
</evidence>
<gene>
    <name evidence="2" type="ORF">AGLY_006744</name>
</gene>
<comment type="caution">
    <text evidence="2">The sequence shown here is derived from an EMBL/GenBank/DDBJ whole genome shotgun (WGS) entry which is preliminary data.</text>
</comment>
<name>A0A6G0TSG3_APHGL</name>
<dbReference type="EMBL" id="VYZN01000019">
    <property type="protein sequence ID" value="KAE9536937.1"/>
    <property type="molecule type" value="Genomic_DNA"/>
</dbReference>
<dbReference type="AlphaFoldDB" id="A0A6G0TSG3"/>
<feature type="domain" description="Transposable element P transposase-like GTP-binding insertion" evidence="1">
    <location>
        <begin position="342"/>
        <end position="397"/>
    </location>
</feature>
<reference evidence="2 3" key="1">
    <citation type="submission" date="2019-08" db="EMBL/GenBank/DDBJ databases">
        <title>The genome of the soybean aphid Biotype 1, its phylome, world population structure and adaptation to the North American continent.</title>
        <authorList>
            <person name="Giordano R."/>
            <person name="Donthu R.K."/>
            <person name="Hernandez A.G."/>
            <person name="Wright C.L."/>
            <person name="Zimin A.V."/>
        </authorList>
    </citation>
    <scope>NUCLEOTIDE SEQUENCE [LARGE SCALE GENOMIC DNA]</scope>
    <source>
        <tissue evidence="2">Whole aphids</tissue>
    </source>
</reference>
<proteinExistence type="predicted"/>
<accession>A0A6G0TSG3</accession>
<keyword evidence="3" id="KW-1185">Reference proteome</keyword>
<dbReference type="InterPro" id="IPR048366">
    <property type="entry name" value="TNP-like_GBD"/>
</dbReference>
<evidence type="ECO:0000259" key="1">
    <source>
        <dbReference type="Pfam" id="PF21788"/>
    </source>
</evidence>
<protein>
    <recommendedName>
        <fullName evidence="1">Transposable element P transposase-like GTP-binding insertion domain-containing protein</fullName>
    </recommendedName>
</protein>
<evidence type="ECO:0000313" key="2">
    <source>
        <dbReference type="EMBL" id="KAE9536937.1"/>
    </source>
</evidence>
<sequence length="441" mass="51527">MAYSPVGWVVRVGACNNFYQTIEYNINGIADNHEEISENNIRLTIDLLKCYNILNGMRNRWFPIENVISLVHYINIKIRVLKYILTLNDWTNVQSNIRIVYSCRSSFISLAALNSRRNPTFMKFSCNNGLLFTTHDAKRFLNIFITVVFKKKKAGKWVPFCCTLGGGVDLGLGITYEELCIKFSTTIRTTHKEPCIKFSIFELQPYKKIDSVENWFCICLIIRILYSETVGIWSALERKYGESDNCNRKFDNSRIVVFPDYLKSKFVLDSERSDDCIDFIMIYVCFLSVYSVTCRNNSNGKSLQFKKIGKDELILRILNTTHYYSFSISWRSISNPLFLCYLSINLNVQFIFIESVATALEYYKLNNYPEFQNSDKTINFYRKINCLFDSLNNLNLYHGLSVDSEVWKNEIFKNLYQINFSNFDKNNNLLPTFYNGHAHLP</sequence>
<dbReference type="Proteomes" id="UP000475862">
    <property type="component" value="Unassembled WGS sequence"/>
</dbReference>
<organism evidence="2 3">
    <name type="scientific">Aphis glycines</name>
    <name type="common">Soybean aphid</name>
    <dbReference type="NCBI Taxonomy" id="307491"/>
    <lineage>
        <taxon>Eukaryota</taxon>
        <taxon>Metazoa</taxon>
        <taxon>Ecdysozoa</taxon>
        <taxon>Arthropoda</taxon>
        <taxon>Hexapoda</taxon>
        <taxon>Insecta</taxon>
        <taxon>Pterygota</taxon>
        <taxon>Neoptera</taxon>
        <taxon>Paraneoptera</taxon>
        <taxon>Hemiptera</taxon>
        <taxon>Sternorrhyncha</taxon>
        <taxon>Aphidomorpha</taxon>
        <taxon>Aphidoidea</taxon>
        <taxon>Aphididae</taxon>
        <taxon>Aphidini</taxon>
        <taxon>Aphis</taxon>
        <taxon>Aphis</taxon>
    </lineage>
</organism>